<feature type="region of interest" description="Disordered" evidence="1">
    <location>
        <begin position="188"/>
        <end position="209"/>
    </location>
</feature>
<dbReference type="Proteomes" id="UP000195570">
    <property type="component" value="Unassembled WGS sequence"/>
</dbReference>
<evidence type="ECO:0000313" key="2">
    <source>
        <dbReference type="EMBL" id="SCU69526.1"/>
    </source>
</evidence>
<organism evidence="2 3">
    <name type="scientific">Trypanosoma equiperdum</name>
    <dbReference type="NCBI Taxonomy" id="5694"/>
    <lineage>
        <taxon>Eukaryota</taxon>
        <taxon>Discoba</taxon>
        <taxon>Euglenozoa</taxon>
        <taxon>Kinetoplastea</taxon>
        <taxon>Metakinetoplastina</taxon>
        <taxon>Trypanosomatida</taxon>
        <taxon>Trypanosomatidae</taxon>
        <taxon>Trypanosoma</taxon>
    </lineage>
</organism>
<dbReference type="RefSeq" id="XP_067080480.1">
    <property type="nucleotide sequence ID" value="XM_067224379.1"/>
</dbReference>
<protein>
    <submittedName>
        <fullName evidence="2">Uncharacterized protein</fullName>
    </submittedName>
</protein>
<feature type="region of interest" description="Disordered" evidence="1">
    <location>
        <begin position="766"/>
        <end position="823"/>
    </location>
</feature>
<evidence type="ECO:0000256" key="1">
    <source>
        <dbReference type="SAM" id="MobiDB-lite"/>
    </source>
</evidence>
<dbReference type="AlphaFoldDB" id="A0A1G4IC22"/>
<dbReference type="PANTHER" id="PTHR35614:SF6">
    <property type="match status" value="1"/>
</dbReference>
<feature type="region of interest" description="Disordered" evidence="1">
    <location>
        <begin position="296"/>
        <end position="323"/>
    </location>
</feature>
<evidence type="ECO:0000313" key="3">
    <source>
        <dbReference type="Proteomes" id="UP000195570"/>
    </source>
</evidence>
<dbReference type="PANTHER" id="PTHR35614">
    <property type="match status" value="1"/>
</dbReference>
<sequence length="1104" mass="119494">MGAVPSRESLGRGLCQIPDYGQKHKMVLIPLTREFFPSPDCLLLRQLFEARRDPFVHYYHTFDEGFAKAQAPDPAVDADAAKLYDLQGLVAPSTSASATAHLVEGKAWRADDFVPFSCTLEEFYDSYVCRMGERRIYDTDEQMLRLCTRDPNAIRPVPCAVAFAYNSAPTPSVLGNKEALGGEVMLREDGSNSELGNSGGESRAEVGDAKGSTLEESSMLFGLYVRIVGFVGGVSDICPHGCNDVLLEDTFQLQVFLNKSVGDHNFVHAFITAVYTYVRQWREAAVMHIGSIEDQRQPTGRGSVEVGEGGHSKVSSTMSGEKPLMTPPAASVVIACKRTNVPMLCFQRGLRAMLSRLLGIVESEGTSNPGGPCCCRCRRKNDCILQTHKLAAGVPLGTPQDGDTKVVSECSSAPSLEKTTMLENVFDMWLNGDVVFACIPKQIVARALECVGMRMGCPECIMDIVRPKRTETRAGCNTEVRTAQSNPHVGVARDVCSLHSTADAFCPQDAVNALATTAAKGSSSKGYGGGLKVCDSEAAATELPAHQKLHDVLGETVVVEEWPVDGIDLVSFTNAKGDTIDRPAHLYWVVGRSVTAQETAASAFFSWWAGGRLTVMGGGCDVSNESEHERSNSGKGKVDERLSVGELLYLNMNPCQSNAMRQWVLQRTTLPLEELLLSELHDSCKLARQAPVDAENWLRHTDISGPRERDRSLLLPLGAEDTNGEDLSEFAVGVRQLVGEGSLCLWRVTLVTGAVRAIAVTPHFLRPPRKKRARRKPTRRPYAPEQANATSTAVDGAAPVNSFGPSAETQASKGRRATRSKMVTRRSVPLPTAVVSEGVLRSDERSAMSPSLSQGLCREGGVPPMAPPNTTPSVGFGRVRTRQQPCCYGNPALASHMEVPAFPQGKQSGFVAFNQPVVDSSHSPVSDASYANRRTSTPFLSRRTSREDQLGFMPYDSYNVSRRISSDVTSQRLSTASFTHFPRWDGCGTIWPYTGSEERPSVTRHSSAVGGGCTPFFQPADGWSNSMHSRSGTREDFHPSCAFHRTGGGFSSSGGCSSESVAGCARTQFDFISASGLGTDEVYADGAEVRTPTLNVTVRRGLQH</sequence>
<dbReference type="GeneID" id="92375032"/>
<feature type="compositionally biased region" description="Polar residues" evidence="1">
    <location>
        <begin position="803"/>
        <end position="812"/>
    </location>
</feature>
<comment type="caution">
    <text evidence="2">The sequence shown here is derived from an EMBL/GenBank/DDBJ whole genome shotgun (WGS) entry which is preliminary data.</text>
</comment>
<name>A0A1G4IC22_TRYEQ</name>
<keyword evidence="3" id="KW-1185">Reference proteome</keyword>
<feature type="compositionally biased region" description="Basic residues" evidence="1">
    <location>
        <begin position="766"/>
        <end position="779"/>
    </location>
</feature>
<dbReference type="EMBL" id="CZPT02001240">
    <property type="protein sequence ID" value="SCU69526.1"/>
    <property type="molecule type" value="Genomic_DNA"/>
</dbReference>
<proteinExistence type="predicted"/>
<reference evidence="2" key="1">
    <citation type="submission" date="2016-09" db="EMBL/GenBank/DDBJ databases">
        <authorList>
            <person name="Hebert L."/>
            <person name="Moumen B."/>
        </authorList>
    </citation>
    <scope>NUCLEOTIDE SEQUENCE [LARGE SCALE GENOMIC DNA]</scope>
    <source>
        <strain evidence="2">OVI</strain>
    </source>
</reference>
<accession>A0A1G4IC22</accession>
<dbReference type="VEuPathDB" id="TriTrypDB:TEOVI_000109200"/>
<feature type="compositionally biased region" description="Basic residues" evidence="1">
    <location>
        <begin position="813"/>
        <end position="823"/>
    </location>
</feature>
<gene>
    <name evidence="2" type="ORF">TEOVI_000109200</name>
</gene>